<feature type="region of interest" description="Disordered" evidence="2">
    <location>
        <begin position="1"/>
        <end position="35"/>
    </location>
</feature>
<organism evidence="3 4">
    <name type="scientific">Trichosporon asahii var. asahii (strain CBS 8904)</name>
    <name type="common">Yeast</name>
    <dbReference type="NCBI Taxonomy" id="1220162"/>
    <lineage>
        <taxon>Eukaryota</taxon>
        <taxon>Fungi</taxon>
        <taxon>Dikarya</taxon>
        <taxon>Basidiomycota</taxon>
        <taxon>Agaricomycotina</taxon>
        <taxon>Tremellomycetes</taxon>
        <taxon>Trichosporonales</taxon>
        <taxon>Trichosporonaceae</taxon>
        <taxon>Trichosporon</taxon>
    </lineage>
</organism>
<gene>
    <name evidence="3" type="ORF">A1Q2_04580</name>
</gene>
<comment type="caution">
    <text evidence="3">The sequence shown here is derived from an EMBL/GenBank/DDBJ whole genome shotgun (WGS) entry which is preliminary data.</text>
</comment>
<dbReference type="EMBL" id="AMBO01000325">
    <property type="protein sequence ID" value="EKD01082.1"/>
    <property type="molecule type" value="Genomic_DNA"/>
</dbReference>
<proteinExistence type="predicted"/>
<evidence type="ECO:0000313" key="3">
    <source>
        <dbReference type="EMBL" id="EKD01082.1"/>
    </source>
</evidence>
<sequence length="106" mass="12516">MRFHHCPREIVSPPPPPRCSPADEKERNRLARETELDRLYREQSNKRTTAEMIGFVHESLQNTKADLQALNELLAELHHRLAQIEERREARKRTKELDEWLPAIAV</sequence>
<evidence type="ECO:0000256" key="1">
    <source>
        <dbReference type="SAM" id="Coils"/>
    </source>
</evidence>
<evidence type="ECO:0000256" key="2">
    <source>
        <dbReference type="SAM" id="MobiDB-lite"/>
    </source>
</evidence>
<feature type="compositionally biased region" description="Basic and acidic residues" evidence="2">
    <location>
        <begin position="21"/>
        <end position="35"/>
    </location>
</feature>
<name>K1VNQ1_TRIAC</name>
<dbReference type="HOGENOM" id="CLU_2225039_0_0_1"/>
<protein>
    <submittedName>
        <fullName evidence="3">Uncharacterized protein</fullName>
    </submittedName>
</protein>
<keyword evidence="1" id="KW-0175">Coiled coil</keyword>
<reference evidence="3 4" key="1">
    <citation type="journal article" date="2012" name="Eukaryot. Cell">
        <title>Genome sequence of the Trichosporon asahii environmental strain CBS 8904.</title>
        <authorList>
            <person name="Yang R.Y."/>
            <person name="Li H.T."/>
            <person name="Zhu H."/>
            <person name="Zhou G.P."/>
            <person name="Wang M."/>
            <person name="Wang L."/>
        </authorList>
    </citation>
    <scope>NUCLEOTIDE SEQUENCE [LARGE SCALE GENOMIC DNA]</scope>
    <source>
        <strain evidence="3 4">CBS 8904</strain>
    </source>
</reference>
<accession>K1VNQ1</accession>
<keyword evidence="4" id="KW-1185">Reference proteome</keyword>
<dbReference type="InParanoid" id="K1VNQ1"/>
<dbReference type="Proteomes" id="UP000006757">
    <property type="component" value="Unassembled WGS sequence"/>
</dbReference>
<feature type="coiled-coil region" evidence="1">
    <location>
        <begin position="57"/>
        <end position="94"/>
    </location>
</feature>
<dbReference type="AlphaFoldDB" id="K1VNQ1"/>
<evidence type="ECO:0000313" key="4">
    <source>
        <dbReference type="Proteomes" id="UP000006757"/>
    </source>
</evidence>